<protein>
    <submittedName>
        <fullName evidence="1">Uncharacterized protein</fullName>
    </submittedName>
</protein>
<dbReference type="Proteomes" id="UP000460412">
    <property type="component" value="Unassembled WGS sequence"/>
</dbReference>
<dbReference type="RefSeq" id="WP_159755871.1">
    <property type="nucleotide sequence ID" value="NZ_CATIFW010000001.1"/>
</dbReference>
<name>A0A7X3MM23_9FIRM</name>
<comment type="caution">
    <text evidence="1">The sequence shown here is derived from an EMBL/GenBank/DDBJ whole genome shotgun (WGS) entry which is preliminary data.</text>
</comment>
<proteinExistence type="predicted"/>
<reference evidence="1 2" key="1">
    <citation type="submission" date="2019-12" db="EMBL/GenBank/DDBJ databases">
        <title>Sporaefaciens musculi gen. nov., sp. nov., a novel bacterium isolated from the caecum of an obese mouse.</title>
        <authorList>
            <person name="Rasmussen T.S."/>
            <person name="Streidl T."/>
            <person name="Hitch T.C.A."/>
            <person name="Wortmann E."/>
            <person name="Deptula P."/>
            <person name="Hansen M."/>
            <person name="Nielsen D.S."/>
            <person name="Clavel T."/>
            <person name="Vogensen F.K."/>
        </authorList>
    </citation>
    <scope>NUCLEOTIDE SEQUENCE [LARGE SCALE GENOMIC DNA]</scope>
    <source>
        <strain evidence="1 2">WCA-9-b2</strain>
    </source>
</reference>
<sequence length="67" mass="7863">MDKCKQALKEDWQYVYSAKGIILSRAQIDAVKVYYKTPQEIIRSQGYHQAQNQRKYAVSVDVNLRNL</sequence>
<evidence type="ECO:0000313" key="2">
    <source>
        <dbReference type="Proteomes" id="UP000460412"/>
    </source>
</evidence>
<dbReference type="EMBL" id="WUQX01000001">
    <property type="protein sequence ID" value="MXP78770.1"/>
    <property type="molecule type" value="Genomic_DNA"/>
</dbReference>
<keyword evidence="2" id="KW-1185">Reference proteome</keyword>
<organism evidence="1 2">
    <name type="scientific">Sporofaciens musculi</name>
    <dbReference type="NCBI Taxonomy" id="2681861"/>
    <lineage>
        <taxon>Bacteria</taxon>
        <taxon>Bacillati</taxon>
        <taxon>Bacillota</taxon>
        <taxon>Clostridia</taxon>
        <taxon>Lachnospirales</taxon>
        <taxon>Lachnospiraceae</taxon>
        <taxon>Sporofaciens</taxon>
    </lineage>
</organism>
<gene>
    <name evidence="1" type="ORF">GN277_26550</name>
</gene>
<dbReference type="AlphaFoldDB" id="A0A7X3MM23"/>
<evidence type="ECO:0000313" key="1">
    <source>
        <dbReference type="EMBL" id="MXP78770.1"/>
    </source>
</evidence>
<accession>A0A7X3MM23</accession>